<dbReference type="InterPro" id="IPR021827">
    <property type="entry name" value="Nup186/Nup192/Nup205"/>
</dbReference>
<feature type="compositionally biased region" description="Acidic residues" evidence="1">
    <location>
        <begin position="229"/>
        <end position="246"/>
    </location>
</feature>
<accession>A0A1Y1HR50</accession>
<dbReference type="AlphaFoldDB" id="A0A1Y1HR50"/>
<dbReference type="PROSITE" id="PS51840">
    <property type="entry name" value="C2_NT"/>
    <property type="match status" value="1"/>
</dbReference>
<feature type="domain" description="C2 NT-type" evidence="2">
    <location>
        <begin position="4"/>
        <end position="183"/>
    </location>
</feature>
<feature type="compositionally biased region" description="Basic and acidic residues" evidence="1">
    <location>
        <begin position="204"/>
        <end position="213"/>
    </location>
</feature>
<sequence length="1176" mass="124587">MDFLFGNHKGEERFTFNVQVQCVQPWVQLKSKGRAEDKPAGLVLKWNRDNKRSGTSKVAFVEPGDVSSDEEGAAAGAIHFNELFEIPATLHKEHAAHKSPSRGADGDSHIWQKKTIILTLHDAASDGQPKEPPLGRGVLDLAEFAAGGSDVMPVGKFLKIRLAVNKQIEKANGGQAIHIEATVTCLSAKAKKAVVLEKSMSLRQEKPKAELKKAKSALSKPAAAPPEAVDQDLIDSLMESEDEGSDGELSSQPGRQNGARNGQRESRATAEGDGEEVEDDEEEVRKRKGSAADDADDDSDLDFMTEDDFEAVETPKPKSPSRTASVARTPEIRTPTKPASTPNGSTPIIPASTPDRSTSKAPPRSQTTGASSNTEVQKGAKSSQEAKALPEASAKAALSKSAMQQGAMPPHPDYGEGVSDGAVVSAAVGKAGMAMPQGKPIALKNKPGTENAKMSMAVLDAAEKVRLAQERATTAESRVLRLEGELRDCAALEVAIHTAVSVHGQTAHKLHTPARRLARAYIQARGNGLWPPEIAAGTARNSVSGLILAARACGDDVGRLVYWWSNCVVLREMVAAGFDIEMRIAEERKRTETSAAAPAPKVSAEILEAERMLNRSSGKAAPSRDTPPAKPGVNKGDDSAGSSAPDAGKGKSGWKTAAGYCDALKKTEAWICGKVLQLLWWRVMNPPMQPGYRRKAEVRTGADVSTPPLKKTELVIDVSKVPVGRTDRAPPSKGPKVDKKGQIIGSNGKVVGFRSKLDKAKGPASPSSGEASESADVSESDSPSTSGVKTPASSRTRRSAPTEDGVIGGGEASPSGRTENGHENGSGSGNGKANGSGIGVSGEKRQGSRGGQGCEESPLECVELWKGVLLEVEKLCCPARAEGRECGCLHVLTQQVLDHCIARLDVALFNALLRDPKIDGPTDPISDPLTEPSALPIPAGKLTFGGGVQLKIAIKAWSEWLPQLLSGELLNGTECGSASPSSAPPGAEPSPYLRAAADLLMLPKEMLMDRAVRKEVCGPLTLPLIRRVLYLFVPDYHAPEPVPASLLAAFNAEVSMEKRRKGEADMGPSYLYNAPAAPCTYVAAPSAPLRVRFGKDCDAAAALDARGYSSDDEVDQAERPLQLLVEGLGGKGDPPGNETGGSDQIRVEIQDTLLKEAEGESVQRYQLLRRTWQPIR</sequence>
<reference evidence="3 4" key="1">
    <citation type="journal article" date="2014" name="Nat. Commun.">
        <title>Klebsormidium flaccidum genome reveals primary factors for plant terrestrial adaptation.</title>
        <authorList>
            <person name="Hori K."/>
            <person name="Maruyama F."/>
            <person name="Fujisawa T."/>
            <person name="Togashi T."/>
            <person name="Yamamoto N."/>
            <person name="Seo M."/>
            <person name="Sato S."/>
            <person name="Yamada T."/>
            <person name="Mori H."/>
            <person name="Tajima N."/>
            <person name="Moriyama T."/>
            <person name="Ikeuchi M."/>
            <person name="Watanabe M."/>
            <person name="Wada H."/>
            <person name="Kobayashi K."/>
            <person name="Saito M."/>
            <person name="Masuda T."/>
            <person name="Sasaki-Sekimoto Y."/>
            <person name="Mashiguchi K."/>
            <person name="Awai K."/>
            <person name="Shimojima M."/>
            <person name="Masuda S."/>
            <person name="Iwai M."/>
            <person name="Nobusawa T."/>
            <person name="Narise T."/>
            <person name="Kondo S."/>
            <person name="Saito H."/>
            <person name="Sato R."/>
            <person name="Murakawa M."/>
            <person name="Ihara Y."/>
            <person name="Oshima-Yamada Y."/>
            <person name="Ohtaka K."/>
            <person name="Satoh M."/>
            <person name="Sonobe K."/>
            <person name="Ishii M."/>
            <person name="Ohtani R."/>
            <person name="Kanamori-Sato M."/>
            <person name="Honoki R."/>
            <person name="Miyazaki D."/>
            <person name="Mochizuki H."/>
            <person name="Umetsu J."/>
            <person name="Higashi K."/>
            <person name="Shibata D."/>
            <person name="Kamiya Y."/>
            <person name="Sato N."/>
            <person name="Nakamura Y."/>
            <person name="Tabata S."/>
            <person name="Ida S."/>
            <person name="Kurokawa K."/>
            <person name="Ohta H."/>
        </authorList>
    </citation>
    <scope>NUCLEOTIDE SEQUENCE [LARGE SCALE GENOMIC DNA]</scope>
    <source>
        <strain evidence="3 4">NIES-2285</strain>
    </source>
</reference>
<feature type="compositionally biased region" description="Polar residues" evidence="1">
    <location>
        <begin position="337"/>
        <end position="346"/>
    </location>
</feature>
<feature type="compositionally biased region" description="Basic and acidic residues" evidence="1">
    <location>
        <begin position="725"/>
        <end position="741"/>
    </location>
</feature>
<dbReference type="OMA" id="VLIQWEH"/>
<dbReference type="OrthoDB" id="20172at2759"/>
<feature type="region of interest" description="Disordered" evidence="1">
    <location>
        <begin position="204"/>
        <end position="419"/>
    </location>
</feature>
<dbReference type="PANTHER" id="PTHR31344:SF11">
    <property type="entry name" value="NUCLEOLAR PROTEIN GAR2-LIKE PROTEIN"/>
    <property type="match status" value="1"/>
</dbReference>
<dbReference type="PANTHER" id="PTHR31344">
    <property type="entry name" value="NUCLEAR PORE COMPLEX PROTEIN NUP205"/>
    <property type="match status" value="1"/>
</dbReference>
<keyword evidence="4" id="KW-1185">Reference proteome</keyword>
<evidence type="ECO:0000256" key="1">
    <source>
        <dbReference type="SAM" id="MobiDB-lite"/>
    </source>
</evidence>
<feature type="compositionally biased region" description="Acidic residues" evidence="1">
    <location>
        <begin position="272"/>
        <end position="282"/>
    </location>
</feature>
<feature type="compositionally biased region" description="Low complexity" evidence="1">
    <location>
        <begin position="216"/>
        <end position="228"/>
    </location>
</feature>
<dbReference type="Proteomes" id="UP000054558">
    <property type="component" value="Unassembled WGS sequence"/>
</dbReference>
<feature type="compositionally biased region" description="Polar residues" evidence="1">
    <location>
        <begin position="354"/>
        <end position="383"/>
    </location>
</feature>
<feature type="region of interest" description="Disordered" evidence="1">
    <location>
        <begin position="721"/>
        <end position="855"/>
    </location>
</feature>
<feature type="compositionally biased region" description="Acidic residues" evidence="1">
    <location>
        <begin position="293"/>
        <end position="311"/>
    </location>
</feature>
<evidence type="ECO:0000313" key="4">
    <source>
        <dbReference type="Proteomes" id="UP000054558"/>
    </source>
</evidence>
<name>A0A1Y1HR50_KLENI</name>
<feature type="region of interest" description="Disordered" evidence="1">
    <location>
        <begin position="614"/>
        <end position="653"/>
    </location>
</feature>
<proteinExistence type="predicted"/>
<protein>
    <recommendedName>
        <fullName evidence="2">C2 NT-type domain-containing protein</fullName>
    </recommendedName>
</protein>
<feature type="compositionally biased region" description="Low complexity" evidence="1">
    <location>
        <begin position="762"/>
        <end position="788"/>
    </location>
</feature>
<gene>
    <name evidence="3" type="ORF">KFL_000710050</name>
</gene>
<evidence type="ECO:0000313" key="3">
    <source>
        <dbReference type="EMBL" id="GAQ81100.1"/>
    </source>
</evidence>
<dbReference type="GO" id="GO:0005643">
    <property type="term" value="C:nuclear pore"/>
    <property type="evidence" value="ECO:0007669"/>
    <property type="project" value="InterPro"/>
</dbReference>
<dbReference type="EMBL" id="DF237020">
    <property type="protein sequence ID" value="GAQ81100.1"/>
    <property type="molecule type" value="Genomic_DNA"/>
</dbReference>
<dbReference type="InterPro" id="IPR019448">
    <property type="entry name" value="NT-C2"/>
</dbReference>
<feature type="compositionally biased region" description="Low complexity" evidence="1">
    <location>
        <begin position="385"/>
        <end position="402"/>
    </location>
</feature>
<feature type="compositionally biased region" description="Gly residues" evidence="1">
    <location>
        <begin position="824"/>
        <end position="840"/>
    </location>
</feature>
<organism evidence="3 4">
    <name type="scientific">Klebsormidium nitens</name>
    <name type="common">Green alga</name>
    <name type="synonym">Ulothrix nitens</name>
    <dbReference type="NCBI Taxonomy" id="105231"/>
    <lineage>
        <taxon>Eukaryota</taxon>
        <taxon>Viridiplantae</taxon>
        <taxon>Streptophyta</taxon>
        <taxon>Klebsormidiophyceae</taxon>
        <taxon>Klebsormidiales</taxon>
        <taxon>Klebsormidiaceae</taxon>
        <taxon>Klebsormidium</taxon>
    </lineage>
</organism>
<evidence type="ECO:0000259" key="2">
    <source>
        <dbReference type="PROSITE" id="PS51840"/>
    </source>
</evidence>
<dbReference type="STRING" id="105231.A0A1Y1HR50"/>